<feature type="domain" description="OLD protein-like TOPRIM" evidence="2">
    <location>
        <begin position="359"/>
        <end position="432"/>
    </location>
</feature>
<dbReference type="OrthoDB" id="3237462at2"/>
<evidence type="ECO:0000259" key="2">
    <source>
        <dbReference type="Pfam" id="PF20469"/>
    </source>
</evidence>
<dbReference type="InterPro" id="IPR027417">
    <property type="entry name" value="P-loop_NTPase"/>
</dbReference>
<organism evidence="3 4">
    <name type="scientific">Mycolicibacterium hodleri</name>
    <dbReference type="NCBI Taxonomy" id="49897"/>
    <lineage>
        <taxon>Bacteria</taxon>
        <taxon>Bacillati</taxon>
        <taxon>Actinomycetota</taxon>
        <taxon>Actinomycetes</taxon>
        <taxon>Mycobacteriales</taxon>
        <taxon>Mycobacteriaceae</taxon>
        <taxon>Mycolicibacterium</taxon>
    </lineage>
</organism>
<dbReference type="AlphaFoldDB" id="A0A502E9Z0"/>
<dbReference type="RefSeq" id="WP_140692819.1">
    <property type="nucleotide sequence ID" value="NZ_RCZG01000005.1"/>
</dbReference>
<dbReference type="InterPro" id="IPR034139">
    <property type="entry name" value="TOPRIM_OLD"/>
</dbReference>
<comment type="caution">
    <text evidence="3">The sequence shown here is derived from an EMBL/GenBank/DDBJ whole genome shotgun (WGS) entry which is preliminary data.</text>
</comment>
<accession>A0A502E9Z0</accession>
<dbReference type="PANTHER" id="PTHR43581">
    <property type="entry name" value="ATP/GTP PHOSPHATASE"/>
    <property type="match status" value="1"/>
</dbReference>
<dbReference type="Pfam" id="PF13304">
    <property type="entry name" value="AAA_21"/>
    <property type="match status" value="1"/>
</dbReference>
<dbReference type="Pfam" id="PF20469">
    <property type="entry name" value="OLD-like_TOPRIM"/>
    <property type="match status" value="1"/>
</dbReference>
<dbReference type="Proteomes" id="UP000320095">
    <property type="component" value="Unassembled WGS sequence"/>
</dbReference>
<evidence type="ECO:0000313" key="4">
    <source>
        <dbReference type="Proteomes" id="UP000320095"/>
    </source>
</evidence>
<dbReference type="GO" id="GO:0005524">
    <property type="term" value="F:ATP binding"/>
    <property type="evidence" value="ECO:0007669"/>
    <property type="project" value="InterPro"/>
</dbReference>
<dbReference type="EMBL" id="RCZG01000005">
    <property type="protein sequence ID" value="TPG33789.1"/>
    <property type="molecule type" value="Genomic_DNA"/>
</dbReference>
<dbReference type="GO" id="GO:0016887">
    <property type="term" value="F:ATP hydrolysis activity"/>
    <property type="evidence" value="ECO:0007669"/>
    <property type="project" value="InterPro"/>
</dbReference>
<proteinExistence type="predicted"/>
<dbReference type="InterPro" id="IPR051396">
    <property type="entry name" value="Bact_Antivir_Def_Nuclease"/>
</dbReference>
<gene>
    <name evidence="3" type="ORF">EAH80_16315</name>
</gene>
<protein>
    <submittedName>
        <fullName evidence="3">AAA family ATPase</fullName>
    </submittedName>
</protein>
<dbReference type="PANTHER" id="PTHR43581:SF4">
    <property type="entry name" value="ATP_GTP PHOSPHATASE"/>
    <property type="match status" value="1"/>
</dbReference>
<name>A0A502E9Z0_9MYCO</name>
<keyword evidence="4" id="KW-1185">Reference proteome</keyword>
<dbReference type="Gene3D" id="3.40.50.300">
    <property type="entry name" value="P-loop containing nucleotide triphosphate hydrolases"/>
    <property type="match status" value="2"/>
</dbReference>
<dbReference type="InterPro" id="IPR003959">
    <property type="entry name" value="ATPase_AAA_core"/>
</dbReference>
<sequence length="586" mass="63716">MRIRRVDIENFRGIKELTWIIAKDQNFVCLIGPGDSTKTTILDAMYLALSERYSLSLSDADFHNANVDQPISIRVTIDELSRDILKHGVLGMELSGIKDSGELTHDPADGDSTCVVIQLKIEADLEPIWTVYREGDSEPFTQVGVGARKQLGAFKVDERIDGHLRWTRTSALGRMTETVHGAAGTLAAATRASRDAVAGSISADLQALTDKVQARLNTLGGGNFLALKPGLDTSLSSSAGVLALYEERVPLTSYGLGTRRLAGIATQQLAFAHKTILMIDEVEYGLEPHRLVYLLHHLRQSGEVAQVFVTTHSPVAVEQLSASDLCVVRSDLNGTVSAHDFTERPNRAQAVLRSNPSAFLSRKVIFGEGKTEFGLLLGLVDLWNRERLTASEAPAASFGVAVADGGGGSNAPRRARLMNEAGYDAVVLMDNDDRSVDSEVAKAGQEGVTFRRWDTGHDTERELVATLTATQLTAILAIGVENRVNEQTVLQDLANRDESGAELSALDVDDWIANADFSLVSARALIASAAKEYSWFKNPYQGRRLAEWIIENRDALAGSTLIVRIDELHDDIYGAESAPTPPDPDW</sequence>
<evidence type="ECO:0000259" key="1">
    <source>
        <dbReference type="Pfam" id="PF13304"/>
    </source>
</evidence>
<feature type="domain" description="ATPase AAA-type core" evidence="1">
    <location>
        <begin position="27"/>
        <end position="317"/>
    </location>
</feature>
<reference evidence="3 4" key="1">
    <citation type="journal article" date="2019" name="Environ. Microbiol.">
        <title>Species interactions and distinct microbial communities in high Arctic permafrost affected cryosols are associated with the CH4 and CO2 gas fluxes.</title>
        <authorList>
            <person name="Altshuler I."/>
            <person name="Hamel J."/>
            <person name="Turney S."/>
            <person name="Magnuson E."/>
            <person name="Levesque R."/>
            <person name="Greer C."/>
            <person name="Whyte L.G."/>
        </authorList>
    </citation>
    <scope>NUCLEOTIDE SEQUENCE [LARGE SCALE GENOMIC DNA]</scope>
    <source>
        <strain evidence="3 4">S5.20</strain>
    </source>
</reference>
<dbReference type="SUPFAM" id="SSF52540">
    <property type="entry name" value="P-loop containing nucleoside triphosphate hydrolases"/>
    <property type="match status" value="1"/>
</dbReference>
<evidence type="ECO:0000313" key="3">
    <source>
        <dbReference type="EMBL" id="TPG33789.1"/>
    </source>
</evidence>